<dbReference type="AlphaFoldDB" id="Q9XH29"/>
<feature type="region of interest" description="Disordered" evidence="1">
    <location>
        <begin position="199"/>
        <end position="222"/>
    </location>
</feature>
<reference key="1">
    <citation type="journal article" date="1999" name="Nature">
        <title>Sequence and analysis of chromosome 4 of the plant Arabidopsis thaliana.</title>
        <authorList>
            <consortium name="EU"/>
            <consortium name="CSHL and WU Arabidopsis Sequencing Project"/>
            <person name="Mayer K."/>
            <person name="Schuller C."/>
            <person name="Wambutt R."/>
            <person name="Murphy G."/>
            <person name="Volckaert G."/>
            <person name="Pohl T."/>
            <person name="Dusterhoft A."/>
            <person name="Stiekema W."/>
            <person name="Entian K.D."/>
            <person name="Terryn N."/>
            <person name="Harris B."/>
            <person name="Ansorge W."/>
            <person name="Brandt P."/>
            <person name="Grivell L."/>
            <person name="Rieger M."/>
            <person name="Weichselgartner M."/>
            <person name="de Simone V."/>
            <person name="Obermaier B."/>
            <person name="Mache R."/>
            <person name="Muller M."/>
            <person name="Kreis M."/>
            <person name="Delseny M."/>
            <person name="Puigdomenech P."/>
            <person name="Watson M."/>
            <person name="Schmidtheini T."/>
            <person name="Reichert B."/>
            <person name="Portatelle D."/>
            <person name="Perez-Alonso M."/>
            <person name="Boutry M."/>
            <person name="Bancroft I."/>
            <person name="Vos P."/>
            <person name="Hoheisel J."/>
            <person name="Zimmermann W."/>
            <person name="Wedler H."/>
            <person name="Ridley P."/>
            <person name="Langham S.A."/>
            <person name="McCullagh B."/>
            <person name="Bilham L."/>
            <person name="Robben J."/>
            <person name="Van der Schueren J."/>
            <person name="Grymonprez B."/>
            <person name="Chuang Y.J."/>
            <person name="Vandenbussche F."/>
            <person name="Braeken M."/>
            <person name="Weltjens I."/>
            <person name="Voet M."/>
            <person name="Bastiaens I."/>
            <person name="Aert R."/>
            <person name="Defoor E."/>
            <person name="Weitzenegger T."/>
            <person name="Bothe G."/>
            <person name="Ramsperger U."/>
            <person name="Hilbert H."/>
            <person name="Braun M."/>
            <person name="Holzer E."/>
            <person name="Brandt A."/>
            <person name="Peters S."/>
            <person name="van Staveren M."/>
            <person name="Dirske W."/>
            <person name="Mooijman P."/>
            <person name="Klein Lankhorst R."/>
            <person name="Rose M."/>
            <person name="Hauf J."/>
            <person name="Kotter P."/>
            <person name="Berneiser S."/>
            <person name="Hempel S."/>
            <person name="Feldpausch M."/>
            <person name="Lamberth S."/>
            <person name="Van den Daele H."/>
            <person name="De Keyser A."/>
            <person name="Buysshaert C."/>
            <person name="Gielen J."/>
            <person name="Villarroel R."/>
            <person name="De Clercq R."/>
            <person name="Van Montagu M."/>
            <person name="Rogers J."/>
            <person name="Cronin A."/>
            <person name="Quail M."/>
            <person name="Bray-Allen S."/>
            <person name="Clark L."/>
            <person name="Doggett J."/>
            <person name="Hall S."/>
            <person name="Kay M."/>
            <person name="Lennard N."/>
            <person name="McLay K."/>
            <person name="Mayes R."/>
            <person name="Pettett A."/>
            <person name="Rajandream M.A."/>
            <person name="Lyne M."/>
            <person name="Benes V."/>
            <person name="Rechmann S."/>
            <person name="Borkova D."/>
            <person name="Blocker H."/>
            <person name="Scharfe M."/>
            <person name="Grimm M."/>
            <person name="Lohnert T.H."/>
            <person name="Dose S."/>
            <person name="de Haan M."/>
            <person name="Maarse A."/>
            <person name="Schafer M."/>
            <person name="Muller-Auer S."/>
            <person name="Gabel C."/>
            <person name="Fuchs M."/>
            <person name="Fartmann B."/>
            <person name="Granderath K."/>
            <person name="Dauner D."/>
            <person name="Herzl A."/>
            <person name="Neumann S."/>
            <person name="Argiriou A."/>
            <person name="Vitale D."/>
            <person name="Liguori R."/>
            <person name="Piravandi E."/>
            <person name="Massenet O."/>
            <person name="Quigley F."/>
            <person name="Clabauld G."/>
            <person name="Mundlein A."/>
            <person name="Felber R."/>
            <person name="Schnabl S."/>
            <person name="Hiller R."/>
            <person name="Schmidt W."/>
            <person name="Lecharny A."/>
            <person name="Aubourg S."/>
            <person name="Chefdor F."/>
            <person name="Cooke R."/>
            <person name="Berger C."/>
            <person name="Montfort A."/>
            <person name="Casacuberta E."/>
            <person name="Gibbons T."/>
            <person name="Weber N."/>
            <person name="Vandenbol M."/>
            <person name="Bargues M."/>
            <person name="Terol J."/>
            <person name="Torres A."/>
            <person name="Perez-Perez A."/>
            <person name="Purnelle B."/>
            <person name="Bent E."/>
            <person name="Johnson S."/>
            <person name="Tacon D."/>
            <person name="Jesse T."/>
            <person name="Heijnen L."/>
            <person name="Schwarz S."/>
            <person name="Scholler P."/>
            <person name="Heber S."/>
            <person name="Francs P."/>
            <person name="Bielke C."/>
            <person name="Frishman D."/>
            <person name="Haase D."/>
            <person name="Lemcke K."/>
            <person name="Mewes H.W."/>
            <person name="Stocker S."/>
            <person name="Zaccaria P."/>
            <person name="Bevan M."/>
            <person name="Wilson R.K."/>
            <person name="de la Bastide M."/>
            <person name="Habermann K."/>
            <person name="Parnell L."/>
            <person name="Dedhia N."/>
            <person name="Gnoj L."/>
            <person name="Schutz K."/>
            <person name="Huang E."/>
            <person name="Spiegel L."/>
            <person name="Sehkon M."/>
            <person name="Murray J."/>
            <person name="Sheet P."/>
            <person name="Cordes M."/>
            <person name="Abu-Threideh J."/>
            <person name="Stoneking T."/>
            <person name="Kalicki J."/>
            <person name="Graves T."/>
            <person name="Harmon G."/>
            <person name="Edwards J."/>
            <person name="Latreille P."/>
            <person name="Courtney L."/>
            <person name="Cloud J."/>
            <person name="Abbott A."/>
            <person name="Scott K."/>
            <person name="Johnson D."/>
            <person name="Minx P."/>
            <person name="Bentley D."/>
            <person name="Fulton B."/>
            <person name="Miller N."/>
            <person name="Greco T."/>
            <person name="Kemp K."/>
            <person name="Kramer J."/>
            <person name="Fulton L."/>
            <person name="Mardis E."/>
            <person name="Dante M."/>
            <person name="Pepin K."/>
            <person name="Hillier L."/>
            <person name="Nelson J."/>
            <person name="Spieth J."/>
            <person name="Ryan E."/>
            <person name="Andrews S."/>
            <person name="Geisel C."/>
            <person name="Layman D."/>
            <person name="Du H."/>
            <person name="Ali J."/>
            <person name="Berghoff A."/>
            <person name="Jones K."/>
            <person name="Drone K."/>
            <person name="Cotton M."/>
            <person name="Joshu C."/>
            <person name="Antonoiu B."/>
            <person name="Zidanic M."/>
            <person name="Strong C."/>
            <person name="Sun H."/>
            <person name="Lamar B."/>
            <person name="Yordan C."/>
            <person name="Ma P."/>
            <person name="Zhong J."/>
            <person name="Preston R."/>
            <person name="Vil D."/>
            <person name="Shekher M."/>
            <person name="Matero A."/>
            <person name="Shah R."/>
            <person name="Swaby I.K."/>
            <person name="O'Shaughnessy A."/>
            <person name="Rodriguez M."/>
            <person name="Hoffmann J."/>
            <person name="Till S."/>
            <person name="Granat S."/>
            <person name="Shohdy N."/>
            <person name="Hasegawa A."/>
            <person name="Hameed A."/>
            <person name="Lodhi M."/>
            <person name="Johnson A."/>
            <person name="Chen E."/>
            <person name="Marra M."/>
            <person name="Martienssen R."/>
            <person name="McCombie W.R."/>
        </authorList>
    </citation>
    <scope>NUCLEOTIDE SEQUENCE [LARGE SCALE GENOMIC DNA]</scope>
    <source>
        <strain>cv. Columbia</strain>
    </source>
</reference>
<name>Q9XH29_ARATH</name>
<dbReference type="PIR" id="C85075">
    <property type="entry name" value="C85075"/>
</dbReference>
<accession>Q9XH29</accession>
<feature type="compositionally biased region" description="Basic and acidic residues" evidence="1">
    <location>
        <begin position="213"/>
        <end position="222"/>
    </location>
</feature>
<organism evidence="2">
    <name type="scientific">Arabidopsis thaliana</name>
    <name type="common">Mouse-ear cress</name>
    <dbReference type="NCBI Taxonomy" id="3702"/>
    <lineage>
        <taxon>Eukaryota</taxon>
        <taxon>Viridiplantae</taxon>
        <taxon>Streptophyta</taxon>
        <taxon>Embryophyta</taxon>
        <taxon>Tracheophyta</taxon>
        <taxon>Spermatophyta</taxon>
        <taxon>Magnoliopsida</taxon>
        <taxon>eudicotyledons</taxon>
        <taxon>Gunneridae</taxon>
        <taxon>Pentapetalae</taxon>
        <taxon>rosids</taxon>
        <taxon>malvids</taxon>
        <taxon>Brassicales</taxon>
        <taxon>Brassicaceae</taxon>
        <taxon>Camelineae</taxon>
        <taxon>Arabidopsis</taxon>
    </lineage>
</organism>
<reference evidence="2" key="2">
    <citation type="submission" date="1999-05" db="EMBL/GenBank/DDBJ databases">
        <title>The A. thaliana Genome Sequencing Project.</title>
        <authorList>
            <person name="WashU"/>
        </authorList>
    </citation>
    <scope>NUCLEOTIDE SEQUENCE</scope>
</reference>
<gene>
    <name evidence="2" type="primary">F10A2.13</name>
    <name evidence="3" type="ordered locus">At4g07650</name>
</gene>
<dbReference type="EMBL" id="AL161506">
    <property type="protein sequence ID" value="CAB81135.1"/>
    <property type="molecule type" value="Genomic_DNA"/>
</dbReference>
<reference evidence="3" key="5">
    <citation type="submission" date="2000-03" db="EMBL/GenBank/DDBJ databases">
        <authorList>
            <person name="EU Arabidopsis sequencing project"/>
        </authorList>
    </citation>
    <scope>NUCLEOTIDE SEQUENCE</scope>
</reference>
<reference evidence="2" key="4">
    <citation type="submission" date="1999-08" db="EMBL/GenBank/DDBJ databases">
        <authorList>
            <person name="Waterston R."/>
        </authorList>
    </citation>
    <scope>NUCLEOTIDE SEQUENCE</scope>
</reference>
<evidence type="ECO:0000256" key="1">
    <source>
        <dbReference type="SAM" id="MobiDB-lite"/>
    </source>
</evidence>
<sequence>MANVSKHLGSSCIRIACFGVFSGVEGAKKDFTRSIHSIQAATEEASIHSTSLLDPGCYRGGYSLLDPLTRSRQPQMKQQIDLLAPPTRSIYSTTAVDELIGRSGPDRIKPLDPLSSTCFTTSTNHSTPSSSRRPRHFAPPLDHMAEYHQLHHLTITRSHHSTPWSSTSITFTRSLTRLHGRPSITISITRIYTRLPALESSPFRTQPNTRAQGRKEDSSSSLDHSLDHLVEFEPRHFRAQKVFDEMSEPLIPEIRGSVPRLTLVNGD</sequence>
<reference evidence="2" key="3">
    <citation type="submission" date="1999-05" db="EMBL/GenBank/DDBJ databases">
        <title>The sequence of A. thaliana F10A2.</title>
        <authorList>
            <person name="Joshu C."/>
            <person name="Bauer C."/>
            <person name="Hotic M."/>
        </authorList>
    </citation>
    <scope>NUCLEOTIDE SEQUENCE</scope>
</reference>
<dbReference type="EMBL" id="AF147259">
    <property type="protein sequence ID" value="AAD29780.1"/>
    <property type="molecule type" value="Genomic_DNA"/>
</dbReference>
<proteinExistence type="predicted"/>
<evidence type="ECO:0000313" key="2">
    <source>
        <dbReference type="EMBL" id="AAD29780.1"/>
    </source>
</evidence>
<feature type="compositionally biased region" description="Polar residues" evidence="1">
    <location>
        <begin position="202"/>
        <end position="211"/>
    </location>
</feature>
<evidence type="ECO:0000313" key="3">
    <source>
        <dbReference type="EMBL" id="CAB81135.1"/>
    </source>
</evidence>
<protein>
    <submittedName>
        <fullName evidence="2">F10A2.13 protein</fullName>
    </submittedName>
</protein>